<evidence type="ECO:0000256" key="3">
    <source>
        <dbReference type="ARBA" id="ARBA00008746"/>
    </source>
</evidence>
<evidence type="ECO:0000256" key="18">
    <source>
        <dbReference type="SAM" id="Phobius"/>
    </source>
</evidence>
<dbReference type="Pfam" id="PF00689">
    <property type="entry name" value="Cation_ATPase_C"/>
    <property type="match status" value="1"/>
</dbReference>
<feature type="transmembrane region" description="Helical" evidence="18">
    <location>
        <begin position="61"/>
        <end position="86"/>
    </location>
</feature>
<comment type="caution">
    <text evidence="20">The sequence shown here is derived from an EMBL/GenBank/DDBJ whole genome shotgun (WGS) entry which is preliminary data.</text>
</comment>
<dbReference type="SUPFAM" id="SSF56784">
    <property type="entry name" value="HAD-like"/>
    <property type="match status" value="1"/>
</dbReference>
<keyword evidence="14 18" id="KW-1133">Transmembrane helix</keyword>
<evidence type="ECO:0000256" key="8">
    <source>
        <dbReference type="ARBA" id="ARBA00022553"/>
    </source>
</evidence>
<dbReference type="GO" id="GO:0015444">
    <property type="term" value="F:P-type magnesium transporter activity"/>
    <property type="evidence" value="ECO:0007669"/>
    <property type="project" value="UniProtKB-EC"/>
</dbReference>
<comment type="catalytic activity">
    <reaction evidence="17">
        <text>Mg(2+)(out) + ATP + H2O = Mg(2+)(in) + ADP + phosphate + H(+)</text>
        <dbReference type="Rhea" id="RHEA:10260"/>
        <dbReference type="ChEBI" id="CHEBI:15377"/>
        <dbReference type="ChEBI" id="CHEBI:15378"/>
        <dbReference type="ChEBI" id="CHEBI:18420"/>
        <dbReference type="ChEBI" id="CHEBI:30616"/>
        <dbReference type="ChEBI" id="CHEBI:43474"/>
        <dbReference type="ChEBI" id="CHEBI:456216"/>
        <dbReference type="EC" id="7.2.2.14"/>
    </reaction>
</comment>
<feature type="transmembrane region" description="Helical" evidence="18">
    <location>
        <begin position="259"/>
        <end position="279"/>
    </location>
</feature>
<dbReference type="InterPro" id="IPR023298">
    <property type="entry name" value="ATPase_P-typ_TM_dom_sf"/>
</dbReference>
<keyword evidence="9 18" id="KW-0812">Transmembrane</keyword>
<dbReference type="SFLD" id="SFLDF00027">
    <property type="entry name" value="p-type_atpase"/>
    <property type="match status" value="1"/>
</dbReference>
<feature type="domain" description="Cation-transporting P-type ATPase N-terminal" evidence="19">
    <location>
        <begin position="16"/>
        <end position="89"/>
    </location>
</feature>
<keyword evidence="6" id="KW-1003">Cell membrane</keyword>
<feature type="transmembrane region" description="Helical" evidence="18">
    <location>
        <begin position="92"/>
        <end position="112"/>
    </location>
</feature>
<dbReference type="SUPFAM" id="SSF81665">
    <property type="entry name" value="Calcium ATPase, transmembrane domain M"/>
    <property type="match status" value="1"/>
</dbReference>
<keyword evidence="13" id="KW-1278">Translocase</keyword>
<dbReference type="Gene3D" id="2.70.150.10">
    <property type="entry name" value="Calcium-transporting ATPase, cytoplasmic transduction domain A"/>
    <property type="match status" value="1"/>
</dbReference>
<accession>A0A9D2F6H8</accession>
<evidence type="ECO:0000259" key="19">
    <source>
        <dbReference type="SMART" id="SM00831"/>
    </source>
</evidence>
<evidence type="ECO:0000256" key="5">
    <source>
        <dbReference type="ARBA" id="ARBA00013555"/>
    </source>
</evidence>
<reference evidence="20" key="1">
    <citation type="journal article" date="2021" name="PeerJ">
        <title>Extensive microbial diversity within the chicken gut microbiome revealed by metagenomics and culture.</title>
        <authorList>
            <person name="Gilroy R."/>
            <person name="Ravi A."/>
            <person name="Getino M."/>
            <person name="Pursley I."/>
            <person name="Horton D.L."/>
            <person name="Alikhan N.F."/>
            <person name="Baker D."/>
            <person name="Gharbi K."/>
            <person name="Hall N."/>
            <person name="Watson M."/>
            <person name="Adriaenssens E.M."/>
            <person name="Foster-Nyarko E."/>
            <person name="Jarju S."/>
            <person name="Secka A."/>
            <person name="Antonio M."/>
            <person name="Oren A."/>
            <person name="Chaudhuri R.R."/>
            <person name="La Ragione R."/>
            <person name="Hildebrand F."/>
            <person name="Pallen M.J."/>
        </authorList>
    </citation>
    <scope>NUCLEOTIDE SEQUENCE</scope>
    <source>
        <strain evidence="20">CHK172-16539</strain>
    </source>
</reference>
<dbReference type="Gene3D" id="3.40.1110.10">
    <property type="entry name" value="Calcium-transporting ATPase, cytoplasmic domain N"/>
    <property type="match status" value="1"/>
</dbReference>
<dbReference type="InterPro" id="IPR006415">
    <property type="entry name" value="P-type_ATPase_IIIB"/>
</dbReference>
<dbReference type="Pfam" id="PF00690">
    <property type="entry name" value="Cation_ATPase_N"/>
    <property type="match status" value="1"/>
</dbReference>
<dbReference type="EMBL" id="DXBN01000064">
    <property type="protein sequence ID" value="HIZ52838.1"/>
    <property type="molecule type" value="Genomic_DNA"/>
</dbReference>
<sequence length="866" mass="95533">MTMNKNSGLKEQELKKLAFLSERELYMELRSSPQGLSVKDAQERLETYGPNKVDAQKPIPAWLTFILAFKDAFVLVLTGLMLVSFLVKDYEAAIVMAVMIAASVTITFVQNIRSQKASEALKELIENTCAVVRNNQTIEIPMDEVVPGDVVRLATGDMIPADAVLIWTNDLFVNQSSLTGESMPVEKFVEAGVEKSDQGVSAIEMQDLVFMGTDVLSGQGTAIILKTGQNTFFGDIARNATKTRGRTTFDDGLVRVSKLLLRMVMVLFPIVFLLNGLTKGDWSEAFFFAIAVAVGLTPEMLPMIVTSNLAKGALTLSKEKVIVKELPSIQNLGSMDVLCTDKTGTITEDRVVLVQHLDPIGENNKEVLDVAYLNSSYQTGWKNLMDIAVINYFEENNKKLAFNSVKKIDEIPFDFARRRLTVVVEVDGQQLMVTKGAVEEMEAVCSHVKIDGQVKVITDELREQMRTVNRKLNEQGMRVLTVATRVDVHSDAIYSVSDEQEMTIIGFMGFLDPAKKSAVTAIESLHQHGVAVKVLTGDNAVVAQKVCKDVGISVGDYFLGEDVDRMSDKELAQAAETVNLFAKLHPMQKSRIIEAIQSKGHTVGFMGDGINDAPALRTADVGISVDTAADITKDASSIILLEKSLDVLAQGVIEGRKVFSNIMKYIKITISSNFGNVFSILVASAFLPFLPMLSIQLLVQNLIYGIAQLTIPWDAVDQSELAKPVKWQIGGLLKFTLFIGPVSSIFDIVAFLVMWFVFSANTVAEQAVFQAGWFMIGLVTQTLVVHIVRTKKVPFVQSIASIPVLVSTLLAIIAAFVIILTPIHELFDFGMLPTNYWFWFIGIVIAYLITLELAKRFYLRVTGEWL</sequence>
<dbReference type="NCBIfam" id="NF011702">
    <property type="entry name" value="PRK15122.1"/>
    <property type="match status" value="1"/>
</dbReference>
<proteinExistence type="inferred from homology"/>
<dbReference type="GO" id="GO:0005524">
    <property type="term" value="F:ATP binding"/>
    <property type="evidence" value="ECO:0007669"/>
    <property type="project" value="UniProtKB-KW"/>
</dbReference>
<dbReference type="InterPro" id="IPR059000">
    <property type="entry name" value="ATPase_P-type_domA"/>
</dbReference>
<dbReference type="InterPro" id="IPR004014">
    <property type="entry name" value="ATPase_P-typ_cation-transptr_N"/>
</dbReference>
<evidence type="ECO:0000313" key="21">
    <source>
        <dbReference type="Proteomes" id="UP000824063"/>
    </source>
</evidence>
<dbReference type="PROSITE" id="PS00154">
    <property type="entry name" value="ATPASE_E1_E2"/>
    <property type="match status" value="1"/>
</dbReference>
<feature type="transmembrane region" description="Helical" evidence="18">
    <location>
        <begin position="800"/>
        <end position="824"/>
    </location>
</feature>
<keyword evidence="12" id="KW-0460">Magnesium</keyword>
<evidence type="ECO:0000313" key="20">
    <source>
        <dbReference type="EMBL" id="HIZ52838.1"/>
    </source>
</evidence>
<evidence type="ECO:0000256" key="17">
    <source>
        <dbReference type="ARBA" id="ARBA00047295"/>
    </source>
</evidence>
<organism evidence="20 21">
    <name type="scientific">Candidatus Enterococcus avicola</name>
    <dbReference type="NCBI Taxonomy" id="2838561"/>
    <lineage>
        <taxon>Bacteria</taxon>
        <taxon>Bacillati</taxon>
        <taxon>Bacillota</taxon>
        <taxon>Bacilli</taxon>
        <taxon>Lactobacillales</taxon>
        <taxon>Enterococcaceae</taxon>
        <taxon>Enterococcus</taxon>
    </lineage>
</organism>
<dbReference type="SFLD" id="SFLDG00002">
    <property type="entry name" value="C1.7:_P-type_atpase_like"/>
    <property type="match status" value="1"/>
</dbReference>
<evidence type="ECO:0000256" key="10">
    <source>
        <dbReference type="ARBA" id="ARBA00022741"/>
    </source>
</evidence>
<evidence type="ECO:0000256" key="12">
    <source>
        <dbReference type="ARBA" id="ARBA00022842"/>
    </source>
</evidence>
<dbReference type="PRINTS" id="PR01836">
    <property type="entry name" value="MGATPASE"/>
</dbReference>
<dbReference type="Pfam" id="PF13246">
    <property type="entry name" value="Cation_ATPase"/>
    <property type="match status" value="1"/>
</dbReference>
<evidence type="ECO:0000256" key="1">
    <source>
        <dbReference type="ARBA" id="ARBA00003954"/>
    </source>
</evidence>
<name>A0A9D2F6H8_9ENTE</name>
<comment type="function">
    <text evidence="1">Mediates magnesium influx to the cytosol.</text>
</comment>
<keyword evidence="8" id="KW-0597">Phosphoprotein</keyword>
<dbReference type="AlphaFoldDB" id="A0A9D2F6H8"/>
<evidence type="ECO:0000256" key="7">
    <source>
        <dbReference type="ARBA" id="ARBA00022519"/>
    </source>
</evidence>
<dbReference type="SFLD" id="SFLDS00003">
    <property type="entry name" value="Haloacid_Dehalogenase"/>
    <property type="match status" value="1"/>
</dbReference>
<dbReference type="Proteomes" id="UP000824063">
    <property type="component" value="Unassembled WGS sequence"/>
</dbReference>
<dbReference type="EC" id="7.2.2.14" evidence="4"/>
<evidence type="ECO:0000256" key="14">
    <source>
        <dbReference type="ARBA" id="ARBA00022989"/>
    </source>
</evidence>
<evidence type="ECO:0000256" key="6">
    <source>
        <dbReference type="ARBA" id="ARBA00022475"/>
    </source>
</evidence>
<dbReference type="NCBIfam" id="TIGR01524">
    <property type="entry name" value="ATPase-IIIB_Mg"/>
    <property type="match status" value="1"/>
</dbReference>
<dbReference type="InterPro" id="IPR023214">
    <property type="entry name" value="HAD_sf"/>
</dbReference>
<dbReference type="InterPro" id="IPR006068">
    <property type="entry name" value="ATPase_P-typ_cation-transptr_C"/>
</dbReference>
<comment type="similarity">
    <text evidence="3">Belongs to the cation transport ATPase (P-type) (TC 3.A.3) family. Type IIIB subfamily.</text>
</comment>
<dbReference type="InterPro" id="IPR001757">
    <property type="entry name" value="P_typ_ATPase"/>
</dbReference>
<evidence type="ECO:0000256" key="4">
    <source>
        <dbReference type="ARBA" id="ARBA00012786"/>
    </source>
</evidence>
<dbReference type="InterPro" id="IPR023299">
    <property type="entry name" value="ATPase_P-typ_cyto_dom_N"/>
</dbReference>
<evidence type="ECO:0000256" key="9">
    <source>
        <dbReference type="ARBA" id="ARBA00022692"/>
    </source>
</evidence>
<dbReference type="InterPro" id="IPR044492">
    <property type="entry name" value="P_typ_ATPase_HD_dom"/>
</dbReference>
<evidence type="ECO:0000256" key="13">
    <source>
        <dbReference type="ARBA" id="ARBA00022967"/>
    </source>
</evidence>
<dbReference type="SUPFAM" id="SSF81653">
    <property type="entry name" value="Calcium ATPase, transduction domain A"/>
    <property type="match status" value="1"/>
</dbReference>
<dbReference type="NCBIfam" id="TIGR01494">
    <property type="entry name" value="ATPase_P-type"/>
    <property type="match status" value="2"/>
</dbReference>
<protein>
    <recommendedName>
        <fullName evidence="5">Magnesium-transporting ATPase, P-type 1</fullName>
        <ecNumber evidence="4">7.2.2.14</ecNumber>
    </recommendedName>
    <alternativeName>
        <fullName evidence="16">Mg(2+) transport ATPase, P-type 1</fullName>
    </alternativeName>
</protein>
<dbReference type="InterPro" id="IPR018303">
    <property type="entry name" value="ATPase_P-typ_P_site"/>
</dbReference>
<dbReference type="InterPro" id="IPR008250">
    <property type="entry name" value="ATPase_P-typ_transduc_dom_A_sf"/>
</dbReference>
<dbReference type="PANTHER" id="PTHR42861">
    <property type="entry name" value="CALCIUM-TRANSPORTING ATPASE"/>
    <property type="match status" value="1"/>
</dbReference>
<evidence type="ECO:0000256" key="16">
    <source>
        <dbReference type="ARBA" id="ARBA00029806"/>
    </source>
</evidence>
<feature type="transmembrane region" description="Helical" evidence="18">
    <location>
        <begin position="285"/>
        <end position="310"/>
    </location>
</feature>
<dbReference type="InterPro" id="IPR036412">
    <property type="entry name" value="HAD-like_sf"/>
</dbReference>
<dbReference type="Gene3D" id="3.40.50.1000">
    <property type="entry name" value="HAD superfamily/HAD-like"/>
    <property type="match status" value="1"/>
</dbReference>
<keyword evidence="15 18" id="KW-0472">Membrane</keyword>
<dbReference type="Pfam" id="PF00122">
    <property type="entry name" value="E1-E2_ATPase"/>
    <property type="match status" value="1"/>
</dbReference>
<dbReference type="GO" id="GO:0005886">
    <property type="term" value="C:plasma membrane"/>
    <property type="evidence" value="ECO:0007669"/>
    <property type="project" value="UniProtKB-SubCell"/>
</dbReference>
<dbReference type="Gene3D" id="1.20.1110.10">
    <property type="entry name" value="Calcium-transporting ATPase, transmembrane domain"/>
    <property type="match status" value="1"/>
</dbReference>
<keyword evidence="10" id="KW-0547">Nucleotide-binding</keyword>
<evidence type="ECO:0000256" key="11">
    <source>
        <dbReference type="ARBA" id="ARBA00022840"/>
    </source>
</evidence>
<dbReference type="SMART" id="SM00831">
    <property type="entry name" value="Cation_ATPase_N"/>
    <property type="match status" value="1"/>
</dbReference>
<feature type="transmembrane region" description="Helical" evidence="18">
    <location>
        <begin position="836"/>
        <end position="854"/>
    </location>
</feature>
<comment type="subcellular location">
    <subcellularLocation>
        <location evidence="2">Cell inner membrane</location>
        <topology evidence="2">Multi-pass membrane protein</topology>
    </subcellularLocation>
</comment>
<dbReference type="GO" id="GO:0016887">
    <property type="term" value="F:ATP hydrolysis activity"/>
    <property type="evidence" value="ECO:0007669"/>
    <property type="project" value="InterPro"/>
</dbReference>
<feature type="transmembrane region" description="Helical" evidence="18">
    <location>
        <begin position="665"/>
        <end position="687"/>
    </location>
</feature>
<evidence type="ECO:0000256" key="15">
    <source>
        <dbReference type="ARBA" id="ARBA00023136"/>
    </source>
</evidence>
<gene>
    <name evidence="20" type="primary">mgtA</name>
    <name evidence="20" type="ORF">IAA20_02720</name>
</gene>
<keyword evidence="7" id="KW-0997">Cell inner membrane</keyword>
<dbReference type="CDD" id="cd02077">
    <property type="entry name" value="P-type_ATPase_Mg"/>
    <property type="match status" value="1"/>
</dbReference>
<evidence type="ECO:0000256" key="2">
    <source>
        <dbReference type="ARBA" id="ARBA00004429"/>
    </source>
</evidence>
<feature type="transmembrane region" description="Helical" evidence="18">
    <location>
        <begin position="732"/>
        <end position="758"/>
    </location>
</feature>
<reference evidence="20" key="2">
    <citation type="submission" date="2021-04" db="EMBL/GenBank/DDBJ databases">
        <authorList>
            <person name="Gilroy R."/>
        </authorList>
    </citation>
    <scope>NUCLEOTIDE SEQUENCE</scope>
    <source>
        <strain evidence="20">CHK172-16539</strain>
    </source>
</reference>
<keyword evidence="11" id="KW-0067">ATP-binding</keyword>